<proteinExistence type="predicted"/>
<reference evidence="2" key="1">
    <citation type="submission" date="2016-11" db="EMBL/GenBank/DDBJ databases">
        <authorList>
            <person name="Varghese N."/>
            <person name="Submissions S."/>
        </authorList>
    </citation>
    <scope>NUCLEOTIDE SEQUENCE [LARGE SCALE GENOMIC DNA]</scope>
    <source>
        <strain evidence="2">DSM 12395</strain>
    </source>
</reference>
<evidence type="ECO:0000313" key="1">
    <source>
        <dbReference type="EMBL" id="SHE52607.1"/>
    </source>
</evidence>
<gene>
    <name evidence="1" type="ORF">SAMN02745133_00609</name>
</gene>
<organism evidence="1 2">
    <name type="scientific">Desulforamulus putei DSM 12395</name>
    <dbReference type="NCBI Taxonomy" id="1121429"/>
    <lineage>
        <taxon>Bacteria</taxon>
        <taxon>Bacillati</taxon>
        <taxon>Bacillota</taxon>
        <taxon>Clostridia</taxon>
        <taxon>Eubacteriales</taxon>
        <taxon>Peptococcaceae</taxon>
        <taxon>Desulforamulus</taxon>
    </lineage>
</organism>
<accession>A0A1M4U7P0</accession>
<name>A0A1M4U7P0_9FIRM</name>
<dbReference type="PANTHER" id="PTHR42685:SF22">
    <property type="entry name" value="CONDITIONED MEDIUM FACTOR RECEPTOR 1"/>
    <property type="match status" value="1"/>
</dbReference>
<dbReference type="InterPro" id="IPR036188">
    <property type="entry name" value="FAD/NAD-bd_sf"/>
</dbReference>
<dbReference type="Pfam" id="PF13450">
    <property type="entry name" value="NAD_binding_8"/>
    <property type="match status" value="1"/>
</dbReference>
<dbReference type="PRINTS" id="PR00419">
    <property type="entry name" value="ADXRDTASE"/>
</dbReference>
<dbReference type="Gene3D" id="3.50.50.60">
    <property type="entry name" value="FAD/NAD(P)-binding domain"/>
    <property type="match status" value="2"/>
</dbReference>
<protein>
    <submittedName>
        <fullName evidence="1">Dehydrogenase (Flavoprotein)</fullName>
    </submittedName>
</protein>
<dbReference type="InterPro" id="IPR050407">
    <property type="entry name" value="Geranylgeranyl_reductase"/>
</dbReference>
<dbReference type="STRING" id="1121429.SAMN02745133_00609"/>
<sequence length="369" mass="41670">MRVAIIGAGVSGLACAHELERLGIYPDIFEERPRCGELFPHVAGILQLMNRPVRDQLEWLKKEYHLEIHPLATWKKITMNAPRVKRVVRSGNFGYFLERGQGPRSLETQLVNSLKSRVNYNCRGDYSALAGEYDYVVVATGNRQVAATLGIWKDIFSTMVRGAVVQGKFDPEELIMWVNTDYALGAYAYLTAFSPTRASLVLIHANAKPGETERHWVTFLKKEKLDYHIEENFLLEHVAGTAYPHQVGNILLVGAAGGFMESFLGFGTVSSLRSGVLAARAIRGNRCFTKLADKLDQEMRRSVRLREIINTMENKDYDRLVTTATSPIIKQLFYNTNFPVLKYAGDILELVRASVNWEKKSILPTKRSK</sequence>
<dbReference type="PANTHER" id="PTHR42685">
    <property type="entry name" value="GERANYLGERANYL DIPHOSPHATE REDUCTASE"/>
    <property type="match status" value="1"/>
</dbReference>
<dbReference type="EMBL" id="FQUY01000002">
    <property type="protein sequence ID" value="SHE52607.1"/>
    <property type="molecule type" value="Genomic_DNA"/>
</dbReference>
<dbReference type="SUPFAM" id="SSF51905">
    <property type="entry name" value="FAD/NAD(P)-binding domain"/>
    <property type="match status" value="1"/>
</dbReference>
<keyword evidence="2" id="KW-1185">Reference proteome</keyword>
<dbReference type="Proteomes" id="UP000184148">
    <property type="component" value="Unassembled WGS sequence"/>
</dbReference>
<dbReference type="PROSITE" id="PS51257">
    <property type="entry name" value="PROKAR_LIPOPROTEIN"/>
    <property type="match status" value="1"/>
</dbReference>
<dbReference type="AlphaFoldDB" id="A0A1M4U7P0"/>
<dbReference type="OrthoDB" id="25353at2"/>
<evidence type="ECO:0000313" key="2">
    <source>
        <dbReference type="Proteomes" id="UP000184148"/>
    </source>
</evidence>